<feature type="region of interest" description="Disordered" evidence="1">
    <location>
        <begin position="27"/>
        <end position="60"/>
    </location>
</feature>
<keyword evidence="3" id="KW-1185">Reference proteome</keyword>
<reference evidence="3" key="1">
    <citation type="submission" date="2018-12" db="EMBL/GenBank/DDBJ databases">
        <title>Genome sequence of Peanibacillus sp.</title>
        <authorList>
            <person name="Subramani G."/>
            <person name="Srinivasan S."/>
            <person name="Kim M.K."/>
        </authorList>
    </citation>
    <scope>NUCLEOTIDE SEQUENCE [LARGE SCALE GENOMIC DNA]</scope>
    <source>
        <strain evidence="3">18JY67-1</strain>
    </source>
</reference>
<gene>
    <name evidence="2" type="ORF">EJC50_02180</name>
</gene>
<dbReference type="KEGG" id="palb:EJC50_02180"/>
<dbReference type="RefSeq" id="WP_126011892.1">
    <property type="nucleotide sequence ID" value="NZ_CP034437.1"/>
</dbReference>
<dbReference type="EMBL" id="CP034437">
    <property type="protein sequence ID" value="AZN38615.1"/>
    <property type="molecule type" value="Genomic_DNA"/>
</dbReference>
<name>A0A3S8ZYT5_9BACL</name>
<feature type="compositionally biased region" description="Gly residues" evidence="1">
    <location>
        <begin position="343"/>
        <end position="363"/>
    </location>
</feature>
<proteinExistence type="predicted"/>
<feature type="compositionally biased region" description="Polar residues" evidence="1">
    <location>
        <begin position="301"/>
        <end position="310"/>
    </location>
</feature>
<sequence>MSPFAIVIVVIILFCLFKVISSSAGQNNATGAVRGGRPGARPSATRMPTRKPPECLGVPEGHPARTAAERLEAALTADFEARVKDRVLRNTPSLRDGDWQWRWFELKRYFLMCGILRGVPMYGARVDDVWHEMLMFTREYEQFCKQFCGALIHHAPHAPGGKPDPGERAWFDWIYGELFLPAPASGQLWGPFYRTPMPHELMRELEQDSDEALRTRKFNERAAEQFPDIDATVRYLIERGRMLAASTGQEQSHRDRDDWTTTGMSTGLLSGMFFASSWGPADDFHNQMDDAQSVEEREANGDNTGTGYVCSSNDSNDDGGNGDDSGGSSCSSDSGSNCSSGDSGSGGDSGGGSSCGSSCGGSS</sequence>
<dbReference type="AlphaFoldDB" id="A0A3S8ZYT5"/>
<evidence type="ECO:0000313" key="2">
    <source>
        <dbReference type="EMBL" id="AZN38615.1"/>
    </source>
</evidence>
<evidence type="ECO:0000313" key="3">
    <source>
        <dbReference type="Proteomes" id="UP000272528"/>
    </source>
</evidence>
<organism evidence="2 3">
    <name type="scientific">Paenibacillus albus</name>
    <dbReference type="NCBI Taxonomy" id="2495582"/>
    <lineage>
        <taxon>Bacteria</taxon>
        <taxon>Bacillati</taxon>
        <taxon>Bacillota</taxon>
        <taxon>Bacilli</taxon>
        <taxon>Bacillales</taxon>
        <taxon>Paenibacillaceae</taxon>
        <taxon>Paenibacillus</taxon>
    </lineage>
</organism>
<feature type="compositionally biased region" description="Low complexity" evidence="1">
    <location>
        <begin position="326"/>
        <end position="342"/>
    </location>
</feature>
<dbReference type="Proteomes" id="UP000272528">
    <property type="component" value="Chromosome"/>
</dbReference>
<dbReference type="OrthoDB" id="71172at2"/>
<protein>
    <submittedName>
        <fullName evidence="2">Uncharacterized protein</fullName>
    </submittedName>
</protein>
<evidence type="ECO:0000256" key="1">
    <source>
        <dbReference type="SAM" id="MobiDB-lite"/>
    </source>
</evidence>
<accession>A0A3S8ZYT5</accession>
<feature type="region of interest" description="Disordered" evidence="1">
    <location>
        <begin position="284"/>
        <end position="363"/>
    </location>
</feature>
<feature type="compositionally biased region" description="Basic and acidic residues" evidence="1">
    <location>
        <begin position="284"/>
        <end position="300"/>
    </location>
</feature>